<proteinExistence type="inferred from homology"/>
<dbReference type="KEGG" id="dgr:6561658"/>
<keyword evidence="5" id="KW-0443">Lipid metabolism</keyword>
<keyword evidence="3 7" id="KW-0378">Hydrolase</keyword>
<dbReference type="OrthoDB" id="9974421at2759"/>
<dbReference type="Proteomes" id="UP000001070">
    <property type="component" value="Unassembled WGS sequence"/>
</dbReference>
<feature type="chain" id="PRO_5002812238" description="Lipase" evidence="9">
    <location>
        <begin position="28"/>
        <end position="436"/>
    </location>
</feature>
<dbReference type="Pfam" id="PF00561">
    <property type="entry name" value="Abhydrolase_1"/>
    <property type="match status" value="1"/>
</dbReference>
<name>B4JE82_DROGR</name>
<evidence type="ECO:0000256" key="9">
    <source>
        <dbReference type="SAM" id="SignalP"/>
    </source>
</evidence>
<dbReference type="GO" id="GO:0016042">
    <property type="term" value="P:lipid catabolic process"/>
    <property type="evidence" value="ECO:0007669"/>
    <property type="project" value="UniProtKB-KW"/>
</dbReference>
<dbReference type="SMR" id="B4JE82"/>
<dbReference type="FunCoup" id="B4JE82">
    <property type="interactions" value="83"/>
</dbReference>
<dbReference type="InParanoid" id="B4JE82"/>
<evidence type="ECO:0000259" key="10">
    <source>
        <dbReference type="Pfam" id="PF00561"/>
    </source>
</evidence>
<protein>
    <recommendedName>
        <fullName evidence="7">Lipase</fullName>
    </recommendedName>
</protein>
<dbReference type="EMBL" id="CH916368">
    <property type="protein sequence ID" value="EDW03602.1"/>
    <property type="molecule type" value="Genomic_DNA"/>
</dbReference>
<gene>
    <name evidence="11" type="primary">Dgri\GH11330</name>
    <name evidence="11" type="ORF">Dgri_GH11330</name>
</gene>
<feature type="active site" description="Charge relay system" evidence="8">
    <location>
        <position position="340"/>
    </location>
</feature>
<dbReference type="InterPro" id="IPR025483">
    <property type="entry name" value="Lipase_euk"/>
</dbReference>
<organism evidence="12">
    <name type="scientific">Drosophila grimshawi</name>
    <name type="common">Hawaiian fruit fly</name>
    <name type="synonym">Idiomyia grimshawi</name>
    <dbReference type="NCBI Taxonomy" id="7222"/>
    <lineage>
        <taxon>Eukaryota</taxon>
        <taxon>Metazoa</taxon>
        <taxon>Ecdysozoa</taxon>
        <taxon>Arthropoda</taxon>
        <taxon>Hexapoda</taxon>
        <taxon>Insecta</taxon>
        <taxon>Pterygota</taxon>
        <taxon>Neoptera</taxon>
        <taxon>Endopterygota</taxon>
        <taxon>Diptera</taxon>
        <taxon>Brachycera</taxon>
        <taxon>Muscomorpha</taxon>
        <taxon>Ephydroidea</taxon>
        <taxon>Drosophilidae</taxon>
        <taxon>Drosophila</taxon>
        <taxon>Hawaiian Drosophila</taxon>
    </lineage>
</organism>
<dbReference type="FunFam" id="3.40.50.1820:FF:000057">
    <property type="entry name" value="Lipase"/>
    <property type="match status" value="1"/>
</dbReference>
<feature type="active site" description="Charge relay system" evidence="8">
    <location>
        <position position="370"/>
    </location>
</feature>
<evidence type="ECO:0000256" key="3">
    <source>
        <dbReference type="ARBA" id="ARBA00022801"/>
    </source>
</evidence>
<dbReference type="OMA" id="ELNMTMF"/>
<dbReference type="GO" id="GO:0016788">
    <property type="term" value="F:hydrolase activity, acting on ester bonds"/>
    <property type="evidence" value="ECO:0007669"/>
    <property type="project" value="InterPro"/>
</dbReference>
<keyword evidence="2 9" id="KW-0732">Signal</keyword>
<keyword evidence="12" id="KW-1185">Reference proteome</keyword>
<dbReference type="PIRSF" id="PIRSF000862">
    <property type="entry name" value="Steryl_ester_lip"/>
    <property type="match status" value="1"/>
</dbReference>
<comment type="similarity">
    <text evidence="1 7">Belongs to the AB hydrolase superfamily. Lipase family.</text>
</comment>
<evidence type="ECO:0000256" key="4">
    <source>
        <dbReference type="ARBA" id="ARBA00022963"/>
    </source>
</evidence>
<accession>B4JE82</accession>
<evidence type="ECO:0000256" key="8">
    <source>
        <dbReference type="PIRSR" id="PIRSR000862-1"/>
    </source>
</evidence>
<dbReference type="ESTHER" id="drogr-b4je82">
    <property type="family name" value="Acidic_Lipase"/>
</dbReference>
<evidence type="ECO:0000256" key="1">
    <source>
        <dbReference type="ARBA" id="ARBA00010701"/>
    </source>
</evidence>
<feature type="signal peptide" evidence="9">
    <location>
        <begin position="1"/>
        <end position="27"/>
    </location>
</feature>
<dbReference type="InterPro" id="IPR000073">
    <property type="entry name" value="AB_hydrolase_1"/>
</dbReference>
<dbReference type="Gene3D" id="3.40.50.1820">
    <property type="entry name" value="alpha/beta hydrolase"/>
    <property type="match status" value="1"/>
</dbReference>
<sequence>MQHANSRWSYLFRLLYLIGQLWPTSKASYVEDNYPASVIEDAHLTTLQLLSKYKYPGELHIVTTEDKYLLQVHRIARPGAKPVLLVHGLEDSSASWIIMGPHSGLGYYLFDAGYDVWMGNARGNRYSRAHVKLNPDTDKAFWSFSWHEIGVYDLPAMIDTVLNKTGYKKLSYFGHSQGTTTFFVMASSRPEYNSKVHVMNALAPAVFMEHVKTPLSGMAINLLKVIGDQYELTRHSYLFYNQCTRSAEAMRLCLFFAWKVIGKNVAELNMTMVPVIFGHFPAGANSKQGQHYLQVLQSNRFCAYNYGTTENQRIYGRATPPDYPLEKITAPVAVYYGQNDYLSTVEDVERLMKRLPNVVLKYKMNKKSNHIDMIWGIHVRSWIQPQILQVLQIWEAGGPQNGTNVTTEYTEQTSYTIETENPFTDTTAQTDATTDI</sequence>
<reference evidence="11 12" key="1">
    <citation type="journal article" date="2007" name="Nature">
        <title>Evolution of genes and genomes on the Drosophila phylogeny.</title>
        <authorList>
            <consortium name="Drosophila 12 Genomes Consortium"/>
            <person name="Clark A.G."/>
            <person name="Eisen M.B."/>
            <person name="Smith D.R."/>
            <person name="Bergman C.M."/>
            <person name="Oliver B."/>
            <person name="Markow T.A."/>
            <person name="Kaufman T.C."/>
            <person name="Kellis M."/>
            <person name="Gelbart W."/>
            <person name="Iyer V.N."/>
            <person name="Pollard D.A."/>
            <person name="Sackton T.B."/>
            <person name="Larracuente A.M."/>
            <person name="Singh N.D."/>
            <person name="Abad J.P."/>
            <person name="Abt D.N."/>
            <person name="Adryan B."/>
            <person name="Aguade M."/>
            <person name="Akashi H."/>
            <person name="Anderson W.W."/>
            <person name="Aquadro C.F."/>
            <person name="Ardell D.H."/>
            <person name="Arguello R."/>
            <person name="Artieri C.G."/>
            <person name="Barbash D.A."/>
            <person name="Barker D."/>
            <person name="Barsanti P."/>
            <person name="Batterham P."/>
            <person name="Batzoglou S."/>
            <person name="Begun D."/>
            <person name="Bhutkar A."/>
            <person name="Blanco E."/>
            <person name="Bosak S.A."/>
            <person name="Bradley R.K."/>
            <person name="Brand A.D."/>
            <person name="Brent M.R."/>
            <person name="Brooks A.N."/>
            <person name="Brown R.H."/>
            <person name="Butlin R.K."/>
            <person name="Caggese C."/>
            <person name="Calvi B.R."/>
            <person name="Bernardo de Carvalho A."/>
            <person name="Caspi A."/>
            <person name="Castrezana S."/>
            <person name="Celniker S.E."/>
            <person name="Chang J.L."/>
            <person name="Chapple C."/>
            <person name="Chatterji S."/>
            <person name="Chinwalla A."/>
            <person name="Civetta A."/>
            <person name="Clifton S.W."/>
            <person name="Comeron J.M."/>
            <person name="Costello J.C."/>
            <person name="Coyne J.A."/>
            <person name="Daub J."/>
            <person name="David R.G."/>
            <person name="Delcher A.L."/>
            <person name="Delehaunty K."/>
            <person name="Do C.B."/>
            <person name="Ebling H."/>
            <person name="Edwards K."/>
            <person name="Eickbush T."/>
            <person name="Evans J.D."/>
            <person name="Filipski A."/>
            <person name="Findeiss S."/>
            <person name="Freyhult E."/>
            <person name="Fulton L."/>
            <person name="Fulton R."/>
            <person name="Garcia A.C."/>
            <person name="Gardiner A."/>
            <person name="Garfield D.A."/>
            <person name="Garvin B.E."/>
            <person name="Gibson G."/>
            <person name="Gilbert D."/>
            <person name="Gnerre S."/>
            <person name="Godfrey J."/>
            <person name="Good R."/>
            <person name="Gotea V."/>
            <person name="Gravely B."/>
            <person name="Greenberg A.J."/>
            <person name="Griffiths-Jones S."/>
            <person name="Gross S."/>
            <person name="Guigo R."/>
            <person name="Gustafson E.A."/>
            <person name="Haerty W."/>
            <person name="Hahn M.W."/>
            <person name="Halligan D.L."/>
            <person name="Halpern A.L."/>
            <person name="Halter G.M."/>
            <person name="Han M.V."/>
            <person name="Heger A."/>
            <person name="Hillier L."/>
            <person name="Hinrichs A.S."/>
            <person name="Holmes I."/>
            <person name="Hoskins R.A."/>
            <person name="Hubisz M.J."/>
            <person name="Hultmark D."/>
            <person name="Huntley M.A."/>
            <person name="Jaffe D.B."/>
            <person name="Jagadeeshan S."/>
            <person name="Jeck W.R."/>
            <person name="Johnson J."/>
            <person name="Jones C.D."/>
            <person name="Jordan W.C."/>
            <person name="Karpen G.H."/>
            <person name="Kataoka E."/>
            <person name="Keightley P.D."/>
            <person name="Kheradpour P."/>
            <person name="Kirkness E.F."/>
            <person name="Koerich L.B."/>
            <person name="Kristiansen K."/>
            <person name="Kudrna D."/>
            <person name="Kulathinal R.J."/>
            <person name="Kumar S."/>
            <person name="Kwok R."/>
            <person name="Lander E."/>
            <person name="Langley C.H."/>
            <person name="Lapoint R."/>
            <person name="Lazzaro B.P."/>
            <person name="Lee S.J."/>
            <person name="Levesque L."/>
            <person name="Li R."/>
            <person name="Lin C.F."/>
            <person name="Lin M.F."/>
            <person name="Lindblad-Toh K."/>
            <person name="Llopart A."/>
            <person name="Long M."/>
            <person name="Low L."/>
            <person name="Lozovsky E."/>
            <person name="Lu J."/>
            <person name="Luo M."/>
            <person name="Machado C.A."/>
            <person name="Makalowski W."/>
            <person name="Marzo M."/>
            <person name="Matsuda M."/>
            <person name="Matzkin L."/>
            <person name="McAllister B."/>
            <person name="McBride C.S."/>
            <person name="McKernan B."/>
            <person name="McKernan K."/>
            <person name="Mendez-Lago M."/>
            <person name="Minx P."/>
            <person name="Mollenhauer M.U."/>
            <person name="Montooth K."/>
            <person name="Mount S.M."/>
            <person name="Mu X."/>
            <person name="Myers E."/>
            <person name="Negre B."/>
            <person name="Newfeld S."/>
            <person name="Nielsen R."/>
            <person name="Noor M.A."/>
            <person name="O'Grady P."/>
            <person name="Pachter L."/>
            <person name="Papaceit M."/>
            <person name="Parisi M.J."/>
            <person name="Parisi M."/>
            <person name="Parts L."/>
            <person name="Pedersen J.S."/>
            <person name="Pesole G."/>
            <person name="Phillippy A.M."/>
            <person name="Ponting C.P."/>
            <person name="Pop M."/>
            <person name="Porcelli D."/>
            <person name="Powell J.R."/>
            <person name="Prohaska S."/>
            <person name="Pruitt K."/>
            <person name="Puig M."/>
            <person name="Quesneville H."/>
            <person name="Ram K.R."/>
            <person name="Rand D."/>
            <person name="Rasmussen M.D."/>
            <person name="Reed L.K."/>
            <person name="Reenan R."/>
            <person name="Reily A."/>
            <person name="Remington K.A."/>
            <person name="Rieger T.T."/>
            <person name="Ritchie M.G."/>
            <person name="Robin C."/>
            <person name="Rogers Y.H."/>
            <person name="Rohde C."/>
            <person name="Rozas J."/>
            <person name="Rubenfield M.J."/>
            <person name="Ruiz A."/>
            <person name="Russo S."/>
            <person name="Salzberg S.L."/>
            <person name="Sanchez-Gracia A."/>
            <person name="Saranga D.J."/>
            <person name="Sato H."/>
            <person name="Schaeffer S.W."/>
            <person name="Schatz M.C."/>
            <person name="Schlenke T."/>
            <person name="Schwartz R."/>
            <person name="Segarra C."/>
            <person name="Singh R.S."/>
            <person name="Sirot L."/>
            <person name="Sirota M."/>
            <person name="Sisneros N.B."/>
            <person name="Smith C.D."/>
            <person name="Smith T.F."/>
            <person name="Spieth J."/>
            <person name="Stage D.E."/>
            <person name="Stark A."/>
            <person name="Stephan W."/>
            <person name="Strausberg R.L."/>
            <person name="Strempel S."/>
            <person name="Sturgill D."/>
            <person name="Sutton G."/>
            <person name="Sutton G.G."/>
            <person name="Tao W."/>
            <person name="Teichmann S."/>
            <person name="Tobari Y.N."/>
            <person name="Tomimura Y."/>
            <person name="Tsolas J.M."/>
            <person name="Valente V.L."/>
            <person name="Venter E."/>
            <person name="Venter J.C."/>
            <person name="Vicario S."/>
            <person name="Vieira F.G."/>
            <person name="Vilella A.J."/>
            <person name="Villasante A."/>
            <person name="Walenz B."/>
            <person name="Wang J."/>
            <person name="Wasserman M."/>
            <person name="Watts T."/>
            <person name="Wilson D."/>
            <person name="Wilson R.K."/>
            <person name="Wing R.A."/>
            <person name="Wolfner M.F."/>
            <person name="Wong A."/>
            <person name="Wong G.K."/>
            <person name="Wu C.I."/>
            <person name="Wu G."/>
            <person name="Yamamoto D."/>
            <person name="Yang H.P."/>
            <person name="Yang S.P."/>
            <person name="Yorke J.A."/>
            <person name="Yoshida K."/>
            <person name="Zdobnov E."/>
            <person name="Zhang P."/>
            <person name="Zhang Y."/>
            <person name="Zimin A.V."/>
            <person name="Baldwin J."/>
            <person name="Abdouelleil A."/>
            <person name="Abdulkadir J."/>
            <person name="Abebe A."/>
            <person name="Abera B."/>
            <person name="Abreu J."/>
            <person name="Acer S.C."/>
            <person name="Aftuck L."/>
            <person name="Alexander A."/>
            <person name="An P."/>
            <person name="Anderson E."/>
            <person name="Anderson S."/>
            <person name="Arachi H."/>
            <person name="Azer M."/>
            <person name="Bachantsang P."/>
            <person name="Barry A."/>
            <person name="Bayul T."/>
            <person name="Berlin A."/>
            <person name="Bessette D."/>
            <person name="Bloom T."/>
            <person name="Blye J."/>
            <person name="Boguslavskiy L."/>
            <person name="Bonnet C."/>
            <person name="Boukhgalter B."/>
            <person name="Bourzgui I."/>
            <person name="Brown A."/>
            <person name="Cahill P."/>
            <person name="Channer S."/>
            <person name="Cheshatsang Y."/>
            <person name="Chuda L."/>
            <person name="Citroen M."/>
            <person name="Collymore A."/>
            <person name="Cooke P."/>
            <person name="Costello M."/>
            <person name="D'Aco K."/>
            <person name="Daza R."/>
            <person name="De Haan G."/>
            <person name="DeGray S."/>
            <person name="DeMaso C."/>
            <person name="Dhargay N."/>
            <person name="Dooley K."/>
            <person name="Dooley E."/>
            <person name="Doricent M."/>
            <person name="Dorje P."/>
            <person name="Dorjee K."/>
            <person name="Dupes A."/>
            <person name="Elong R."/>
            <person name="Falk J."/>
            <person name="Farina A."/>
            <person name="Faro S."/>
            <person name="Ferguson D."/>
            <person name="Fisher S."/>
            <person name="Foley C.D."/>
            <person name="Franke A."/>
            <person name="Friedrich D."/>
            <person name="Gadbois L."/>
            <person name="Gearin G."/>
            <person name="Gearin C.R."/>
            <person name="Giannoukos G."/>
            <person name="Goode T."/>
            <person name="Graham J."/>
            <person name="Grandbois E."/>
            <person name="Grewal S."/>
            <person name="Gyaltsen K."/>
            <person name="Hafez N."/>
            <person name="Hagos B."/>
            <person name="Hall J."/>
            <person name="Henson C."/>
            <person name="Hollinger A."/>
            <person name="Honan T."/>
            <person name="Huard M.D."/>
            <person name="Hughes L."/>
            <person name="Hurhula B."/>
            <person name="Husby M.E."/>
            <person name="Kamat A."/>
            <person name="Kanga B."/>
            <person name="Kashin S."/>
            <person name="Khazanovich D."/>
            <person name="Kisner P."/>
            <person name="Lance K."/>
            <person name="Lara M."/>
            <person name="Lee W."/>
            <person name="Lennon N."/>
            <person name="Letendre F."/>
            <person name="LeVine R."/>
            <person name="Lipovsky A."/>
            <person name="Liu X."/>
            <person name="Liu J."/>
            <person name="Liu S."/>
            <person name="Lokyitsang T."/>
            <person name="Lokyitsang Y."/>
            <person name="Lubonja R."/>
            <person name="Lui A."/>
            <person name="MacDonald P."/>
            <person name="Magnisalis V."/>
            <person name="Maru K."/>
            <person name="Matthews C."/>
            <person name="McCusker W."/>
            <person name="McDonough S."/>
            <person name="Mehta T."/>
            <person name="Meldrim J."/>
            <person name="Meneus L."/>
            <person name="Mihai O."/>
            <person name="Mihalev A."/>
            <person name="Mihova T."/>
            <person name="Mittelman R."/>
            <person name="Mlenga V."/>
            <person name="Montmayeur A."/>
            <person name="Mulrain L."/>
            <person name="Navidi A."/>
            <person name="Naylor J."/>
            <person name="Negash T."/>
            <person name="Nguyen T."/>
            <person name="Nguyen N."/>
            <person name="Nicol R."/>
            <person name="Norbu C."/>
            <person name="Norbu N."/>
            <person name="Novod N."/>
            <person name="O'Neill B."/>
            <person name="Osman S."/>
            <person name="Markiewicz E."/>
            <person name="Oyono O.L."/>
            <person name="Patti C."/>
            <person name="Phunkhang P."/>
            <person name="Pierre F."/>
            <person name="Priest M."/>
            <person name="Raghuraman S."/>
            <person name="Rege F."/>
            <person name="Reyes R."/>
            <person name="Rise C."/>
            <person name="Rogov P."/>
            <person name="Ross K."/>
            <person name="Ryan E."/>
            <person name="Settipalli S."/>
            <person name="Shea T."/>
            <person name="Sherpa N."/>
            <person name="Shi L."/>
            <person name="Shih D."/>
            <person name="Sparrow T."/>
            <person name="Spaulding J."/>
            <person name="Stalker J."/>
            <person name="Stange-Thomann N."/>
            <person name="Stavropoulos S."/>
            <person name="Stone C."/>
            <person name="Strader C."/>
            <person name="Tesfaye S."/>
            <person name="Thomson T."/>
            <person name="Thoulutsang Y."/>
            <person name="Thoulutsang D."/>
            <person name="Topham K."/>
            <person name="Topping I."/>
            <person name="Tsamla T."/>
            <person name="Vassiliev H."/>
            <person name="Vo A."/>
            <person name="Wangchuk T."/>
            <person name="Wangdi T."/>
            <person name="Weiand M."/>
            <person name="Wilkinson J."/>
            <person name="Wilson A."/>
            <person name="Yadav S."/>
            <person name="Young G."/>
            <person name="Yu Q."/>
            <person name="Zembek L."/>
            <person name="Zhong D."/>
            <person name="Zimmer A."/>
            <person name="Zwirko Z."/>
            <person name="Jaffe D.B."/>
            <person name="Alvarez P."/>
            <person name="Brockman W."/>
            <person name="Butler J."/>
            <person name="Chin C."/>
            <person name="Gnerre S."/>
            <person name="Grabherr M."/>
            <person name="Kleber M."/>
            <person name="Mauceli E."/>
            <person name="MacCallum I."/>
        </authorList>
    </citation>
    <scope>NUCLEOTIDE SEQUENCE [LARGE SCALE GENOMIC DNA]</scope>
    <source>
        <strain evidence="12">Tucson 15287-2541.00</strain>
    </source>
</reference>
<evidence type="ECO:0000256" key="7">
    <source>
        <dbReference type="PIRNR" id="PIRNR000862"/>
    </source>
</evidence>
<dbReference type="InterPro" id="IPR029058">
    <property type="entry name" value="AB_hydrolase_fold"/>
</dbReference>
<dbReference type="PANTHER" id="PTHR11005">
    <property type="entry name" value="LYSOSOMAL ACID LIPASE-RELATED"/>
    <property type="match status" value="1"/>
</dbReference>
<dbReference type="HOGENOM" id="CLU_010974_0_3_1"/>
<dbReference type="SUPFAM" id="SSF53474">
    <property type="entry name" value="alpha/beta-Hydrolases"/>
    <property type="match status" value="1"/>
</dbReference>
<keyword evidence="6" id="KW-0325">Glycoprotein</keyword>
<dbReference type="eggNOG" id="KOG2624">
    <property type="taxonomic scope" value="Eukaryota"/>
</dbReference>
<feature type="domain" description="AB hydrolase-1" evidence="10">
    <location>
        <begin position="81"/>
        <end position="376"/>
    </location>
</feature>
<evidence type="ECO:0000256" key="2">
    <source>
        <dbReference type="ARBA" id="ARBA00022729"/>
    </source>
</evidence>
<dbReference type="PhylomeDB" id="B4JE82"/>
<evidence type="ECO:0000313" key="12">
    <source>
        <dbReference type="Proteomes" id="UP000001070"/>
    </source>
</evidence>
<evidence type="ECO:0000313" key="11">
    <source>
        <dbReference type="EMBL" id="EDW03602.1"/>
    </source>
</evidence>
<dbReference type="AlphaFoldDB" id="B4JE82"/>
<evidence type="ECO:0000256" key="5">
    <source>
        <dbReference type="ARBA" id="ARBA00023098"/>
    </source>
</evidence>
<keyword evidence="4 7" id="KW-0442">Lipid degradation</keyword>
<dbReference type="STRING" id="7222.B4JE82"/>
<feature type="active site" description="Nucleophile" evidence="8">
    <location>
        <position position="176"/>
    </location>
</feature>
<evidence type="ECO:0000256" key="6">
    <source>
        <dbReference type="ARBA" id="ARBA00023180"/>
    </source>
</evidence>